<comment type="caution">
    <text evidence="1">The sequence shown here is derived from an EMBL/GenBank/DDBJ whole genome shotgun (WGS) entry which is preliminary data.</text>
</comment>
<dbReference type="AlphaFoldDB" id="A0A151ML83"/>
<keyword evidence="2" id="KW-1185">Reference proteome</keyword>
<dbReference type="EMBL" id="AKHW03005879">
    <property type="protein sequence ID" value="KYO25288.1"/>
    <property type="molecule type" value="Genomic_DNA"/>
</dbReference>
<organism evidence="1 2">
    <name type="scientific">Alligator mississippiensis</name>
    <name type="common">American alligator</name>
    <dbReference type="NCBI Taxonomy" id="8496"/>
    <lineage>
        <taxon>Eukaryota</taxon>
        <taxon>Metazoa</taxon>
        <taxon>Chordata</taxon>
        <taxon>Craniata</taxon>
        <taxon>Vertebrata</taxon>
        <taxon>Euteleostomi</taxon>
        <taxon>Archelosauria</taxon>
        <taxon>Archosauria</taxon>
        <taxon>Crocodylia</taxon>
        <taxon>Alligatoridae</taxon>
        <taxon>Alligatorinae</taxon>
        <taxon>Alligator</taxon>
    </lineage>
</organism>
<dbReference type="Proteomes" id="UP000050525">
    <property type="component" value="Unassembled WGS sequence"/>
</dbReference>
<reference evidence="1 2" key="1">
    <citation type="journal article" date="2012" name="Genome Biol.">
        <title>Sequencing three crocodilian genomes to illuminate the evolution of archosaurs and amniotes.</title>
        <authorList>
            <person name="St John J.A."/>
            <person name="Braun E.L."/>
            <person name="Isberg S.R."/>
            <person name="Miles L.G."/>
            <person name="Chong A.Y."/>
            <person name="Gongora J."/>
            <person name="Dalzell P."/>
            <person name="Moran C."/>
            <person name="Bed'hom B."/>
            <person name="Abzhanov A."/>
            <person name="Burgess S.C."/>
            <person name="Cooksey A.M."/>
            <person name="Castoe T.A."/>
            <person name="Crawford N.G."/>
            <person name="Densmore L.D."/>
            <person name="Drew J.C."/>
            <person name="Edwards S.V."/>
            <person name="Faircloth B.C."/>
            <person name="Fujita M.K."/>
            <person name="Greenwold M.J."/>
            <person name="Hoffmann F.G."/>
            <person name="Howard J.M."/>
            <person name="Iguchi T."/>
            <person name="Janes D.E."/>
            <person name="Khan S.Y."/>
            <person name="Kohno S."/>
            <person name="de Koning A.J."/>
            <person name="Lance S.L."/>
            <person name="McCarthy F.M."/>
            <person name="McCormack J.E."/>
            <person name="Merchant M.E."/>
            <person name="Peterson D.G."/>
            <person name="Pollock D.D."/>
            <person name="Pourmand N."/>
            <person name="Raney B.J."/>
            <person name="Roessler K.A."/>
            <person name="Sanford J.R."/>
            <person name="Sawyer R.H."/>
            <person name="Schmidt C.J."/>
            <person name="Triplett E.W."/>
            <person name="Tuberville T.D."/>
            <person name="Venegas-Anaya M."/>
            <person name="Howard J.T."/>
            <person name="Jarvis E.D."/>
            <person name="Guillette L.J.Jr."/>
            <person name="Glenn T.C."/>
            <person name="Green R.E."/>
            <person name="Ray D.A."/>
        </authorList>
    </citation>
    <scope>NUCLEOTIDE SEQUENCE [LARGE SCALE GENOMIC DNA]</scope>
    <source>
        <strain evidence="1">KSC_2009_1</strain>
    </source>
</reference>
<name>A0A151ML83_ALLMI</name>
<sequence>MCPQPDEGQAPGPPFVCCLAERGWRFSPQPLLLLACSRTAAFTDLDQRDSLPPWAFRFCRVLAKEIADKAVFPASQ</sequence>
<evidence type="ECO:0000313" key="1">
    <source>
        <dbReference type="EMBL" id="KYO25288.1"/>
    </source>
</evidence>
<proteinExistence type="predicted"/>
<protein>
    <submittedName>
        <fullName evidence="1">Uncharacterized protein</fullName>
    </submittedName>
</protein>
<evidence type="ECO:0000313" key="2">
    <source>
        <dbReference type="Proteomes" id="UP000050525"/>
    </source>
</evidence>
<accession>A0A151ML83</accession>
<gene>
    <name evidence="1" type="ORF">Y1Q_0010003</name>
</gene>